<proteinExistence type="predicted"/>
<sequence length="125" mass="14356">MWFILYFAWQFKINSFRFSLTGNTQCTSSPSKNWLSAISQKLCSELQTMVLISMLLFLLFILTSRATASVLTVNGYSNPCSYHLNEFDTTIEMAIPIKTFVNIIKALKFYTIIRVSESAYLIKLI</sequence>
<protein>
    <submittedName>
        <fullName evidence="1">Uncharacterized protein</fullName>
    </submittedName>
</protein>
<dbReference type="Proteomes" id="UP000235778">
    <property type="component" value="Unassembled WGS sequence"/>
</dbReference>
<dbReference type="AlphaFoldDB" id="A0A2N7BJ20"/>
<dbReference type="EMBL" id="MCSI01000177">
    <property type="protein sequence ID" value="PME56458.1"/>
    <property type="molecule type" value="Genomic_DNA"/>
</dbReference>
<comment type="caution">
    <text evidence="1">The sequence shown here is derived from an EMBL/GenBank/DDBJ whole genome shotgun (WGS) entry which is preliminary data.</text>
</comment>
<accession>A0A2N7BJ20</accession>
<evidence type="ECO:0000313" key="2">
    <source>
        <dbReference type="Proteomes" id="UP000235778"/>
    </source>
</evidence>
<name>A0A2N7BJ20_9VIBR</name>
<gene>
    <name evidence="1" type="ORF">BCV30_02460</name>
</gene>
<evidence type="ECO:0000313" key="1">
    <source>
        <dbReference type="EMBL" id="PME56458.1"/>
    </source>
</evidence>
<reference evidence="2" key="1">
    <citation type="submission" date="2016-07" db="EMBL/GenBank/DDBJ databases">
        <title>Nontailed viruses are major unrecognized killers of bacteria in the ocean.</title>
        <authorList>
            <person name="Kauffman K."/>
            <person name="Hussain F."/>
            <person name="Yang J."/>
            <person name="Arevalo P."/>
            <person name="Brown J."/>
            <person name="Cutler M."/>
            <person name="Kelly L."/>
            <person name="Polz M.F."/>
        </authorList>
    </citation>
    <scope>NUCLEOTIDE SEQUENCE [LARGE SCALE GENOMIC DNA]</scope>
    <source>
        <strain evidence="2">10N.286.55.C1</strain>
    </source>
</reference>
<organism evidence="1 2">
    <name type="scientific">Vibrio lentus</name>
    <dbReference type="NCBI Taxonomy" id="136468"/>
    <lineage>
        <taxon>Bacteria</taxon>
        <taxon>Pseudomonadati</taxon>
        <taxon>Pseudomonadota</taxon>
        <taxon>Gammaproteobacteria</taxon>
        <taxon>Vibrionales</taxon>
        <taxon>Vibrionaceae</taxon>
        <taxon>Vibrio</taxon>
    </lineage>
</organism>